<keyword evidence="7 10" id="KW-0460">Magnesium</keyword>
<evidence type="ECO:0000256" key="10">
    <source>
        <dbReference type="HAMAP-Rule" id="MF_01554"/>
    </source>
</evidence>
<dbReference type="InterPro" id="IPR000489">
    <property type="entry name" value="Pterin-binding_dom"/>
</dbReference>
<dbReference type="PROSITE" id="PS00710">
    <property type="entry name" value="PGM_PMM"/>
    <property type="match status" value="1"/>
</dbReference>
<dbReference type="Pfam" id="PF00408">
    <property type="entry name" value="PGM_PMM_IV"/>
    <property type="match status" value="1"/>
</dbReference>
<sequence length="729" mass="78791">MIIKANNKSLDLSRPHVMAILNVTPDSFSDGGKYNSLNSALLQAEKMINAGVSIIDIGGESTRPGAPDVELEEELQRVIPVIKAIREKYDVWISIDTSKAEVMRQAIEAGVDIINDVRALQEPGALAVAAKANLPICLMHMKGQPRTMQANPQYDDLMSDVAEFLQERIAACEAMGIDKSQLILDPGFGFGKTIEHNYHMLAHLDKFHEFGLPILAGMSRKSMIFKLLDKPAAECMNASVVCATIAAMKGAQIIRVHDFEQTIEAIKVVEMTKTIFKRIKESFMSDKRRYFGTDGVRGKVGQYPITPDFVLKLGWAAGRVLAKQGTKKVIIGKDTRISGYMLESALEAGLAAAGLKATFTGPMPTPAVAYLTQTFRAEAGIVISASHNPYYDNGIKFFSSEGTKLPDDIELAIEAELDKDIECVESSELGKATRLNDAAGRYIEFCKGTFPSELNLAKLKIVVDCAHGATYHIAPNVFKELGAEVVAMGVEPNGTNINDEVGATDVRALQKRVVEEQAHLGLAFDGDGDRIIMVDHLGNKVDGDQIAYIIARDALRRGELKGGVVGTLMTNLGMENGLKQLGIPFVRAAVGDRYVMEQLLAKGWKIGAENSGHVILLDKVTTGDAIVAALQVLASVVGSDMSLHDLSQGMTLYPQVLENVRFSGDSNPLEAQAVLDSVAEVEAVLGEKGRVLLRKSGTEPLLRVMVEGEDAELVQASALKIADAVKANC</sequence>
<evidence type="ECO:0000313" key="13">
    <source>
        <dbReference type="EMBL" id="AXY02306.1"/>
    </source>
</evidence>
<dbReference type="PROSITE" id="PS00792">
    <property type="entry name" value="DHPS_1"/>
    <property type="match status" value="1"/>
</dbReference>
<evidence type="ECO:0000256" key="11">
    <source>
        <dbReference type="RuleBase" id="RU004327"/>
    </source>
</evidence>
<dbReference type="CDD" id="cd00739">
    <property type="entry name" value="DHPS"/>
    <property type="match status" value="1"/>
</dbReference>
<dbReference type="NCBIfam" id="TIGR01496">
    <property type="entry name" value="DHPS"/>
    <property type="match status" value="1"/>
</dbReference>
<comment type="similarity">
    <text evidence="3 10">Belongs to the phosphohexose mutase family.</text>
</comment>
<organism evidence="13 14">
    <name type="scientific">Vibrio alfacsensis</name>
    <dbReference type="NCBI Taxonomy" id="1074311"/>
    <lineage>
        <taxon>Bacteria</taxon>
        <taxon>Pseudomonadati</taxon>
        <taxon>Pseudomonadota</taxon>
        <taxon>Gammaproteobacteria</taxon>
        <taxon>Vibrionales</taxon>
        <taxon>Vibrionaceae</taxon>
        <taxon>Vibrio</taxon>
    </lineage>
</organism>
<name>A0ABN5PJB1_9VIBR</name>
<dbReference type="Proteomes" id="UP000262832">
    <property type="component" value="Chromosome I"/>
</dbReference>
<dbReference type="PROSITE" id="PS00793">
    <property type="entry name" value="DHPS_2"/>
    <property type="match status" value="1"/>
</dbReference>
<feature type="binding site" evidence="10">
    <location>
        <position position="529"/>
    </location>
    <ligand>
        <name>Mg(2+)</name>
        <dbReference type="ChEBI" id="CHEBI:18420"/>
    </ligand>
</feature>
<dbReference type="Pfam" id="PF00809">
    <property type="entry name" value="Pterin_bind"/>
    <property type="match status" value="1"/>
</dbReference>
<protein>
    <recommendedName>
        <fullName evidence="10 11">Phosphoglucosamine mutase</fullName>
        <ecNumber evidence="10 11">5.4.2.10</ecNumber>
    </recommendedName>
</protein>
<evidence type="ECO:0000256" key="3">
    <source>
        <dbReference type="ARBA" id="ARBA00010231"/>
    </source>
</evidence>
<evidence type="ECO:0000256" key="1">
    <source>
        <dbReference type="ARBA" id="ARBA00000012"/>
    </source>
</evidence>
<dbReference type="Gene3D" id="3.40.120.10">
    <property type="entry name" value="Alpha-D-Glucose-1,6-Bisphosphate, subunit A, domain 3"/>
    <property type="match status" value="3"/>
</dbReference>
<evidence type="ECO:0000256" key="2">
    <source>
        <dbReference type="ARBA" id="ARBA00004763"/>
    </source>
</evidence>
<feature type="modified residue" description="Phosphoserine" evidence="10">
    <location>
        <position position="386"/>
    </location>
</feature>
<feature type="binding site" evidence="10">
    <location>
        <position position="527"/>
    </location>
    <ligand>
        <name>Mg(2+)</name>
        <dbReference type="ChEBI" id="CHEBI:18420"/>
    </ligand>
</feature>
<comment type="PTM">
    <text evidence="10">Activated by phosphorylation.</text>
</comment>
<keyword evidence="4 10" id="KW-0597">Phosphoprotein</keyword>
<accession>A0ABN5PJB1</accession>
<evidence type="ECO:0000256" key="8">
    <source>
        <dbReference type="ARBA" id="ARBA00022909"/>
    </source>
</evidence>
<dbReference type="SUPFAM" id="SSF51717">
    <property type="entry name" value="Dihydropteroate synthetase-like"/>
    <property type="match status" value="1"/>
</dbReference>
<keyword evidence="8" id="KW-0289">Folate biosynthesis</keyword>
<keyword evidence="14" id="KW-1185">Reference proteome</keyword>
<dbReference type="InterPro" id="IPR006390">
    <property type="entry name" value="DHP_synth_dom"/>
</dbReference>
<dbReference type="Gene3D" id="3.20.20.20">
    <property type="entry name" value="Dihydropteroate synthase-like"/>
    <property type="match status" value="1"/>
</dbReference>
<dbReference type="Gene3D" id="3.30.310.50">
    <property type="entry name" value="Alpha-D-phosphohexomutase, C-terminal domain"/>
    <property type="match status" value="1"/>
</dbReference>
<dbReference type="NCBIfam" id="NF008139">
    <property type="entry name" value="PRK10887.1"/>
    <property type="match status" value="1"/>
</dbReference>
<dbReference type="GO" id="GO:0008966">
    <property type="term" value="F:phosphoglucosamine mutase activity"/>
    <property type="evidence" value="ECO:0007669"/>
    <property type="project" value="UniProtKB-EC"/>
</dbReference>
<dbReference type="Pfam" id="PF02879">
    <property type="entry name" value="PGM_PMM_II"/>
    <property type="match status" value="1"/>
</dbReference>
<feature type="domain" description="Pterin-binding" evidence="12">
    <location>
        <begin position="15"/>
        <end position="267"/>
    </location>
</feature>
<comment type="catalytic activity">
    <reaction evidence="10 11">
        <text>alpha-D-glucosamine 1-phosphate = D-glucosamine 6-phosphate</text>
        <dbReference type="Rhea" id="RHEA:23424"/>
        <dbReference type="ChEBI" id="CHEBI:58516"/>
        <dbReference type="ChEBI" id="CHEBI:58725"/>
        <dbReference type="EC" id="5.4.2.10"/>
    </reaction>
</comment>
<feature type="active site" description="Phosphoserine intermediate" evidence="10">
    <location>
        <position position="386"/>
    </location>
</feature>
<feature type="binding site" evidence="10">
    <location>
        <position position="525"/>
    </location>
    <ligand>
        <name>Mg(2+)</name>
        <dbReference type="ChEBI" id="CHEBI:18420"/>
    </ligand>
</feature>
<proteinExistence type="inferred from homology"/>
<evidence type="ECO:0000256" key="5">
    <source>
        <dbReference type="ARBA" id="ARBA00022679"/>
    </source>
</evidence>
<dbReference type="PANTHER" id="PTHR20941">
    <property type="entry name" value="FOLATE SYNTHESIS PROTEINS"/>
    <property type="match status" value="1"/>
</dbReference>
<evidence type="ECO:0000313" key="14">
    <source>
        <dbReference type="Proteomes" id="UP000262832"/>
    </source>
</evidence>
<dbReference type="InterPro" id="IPR036900">
    <property type="entry name" value="A-D-PHexomutase_C_sf"/>
</dbReference>
<dbReference type="InterPro" id="IPR005845">
    <property type="entry name" value="A-D-PHexomutase_a/b/a-II"/>
</dbReference>
<dbReference type="EMBL" id="CP032093">
    <property type="protein sequence ID" value="AXY02306.1"/>
    <property type="molecule type" value="Genomic_DNA"/>
</dbReference>
<evidence type="ECO:0000256" key="6">
    <source>
        <dbReference type="ARBA" id="ARBA00022723"/>
    </source>
</evidence>
<dbReference type="InterPro" id="IPR011005">
    <property type="entry name" value="Dihydropteroate_synth-like_sf"/>
</dbReference>
<dbReference type="Pfam" id="PF02878">
    <property type="entry name" value="PGM_PMM_I"/>
    <property type="match status" value="1"/>
</dbReference>
<evidence type="ECO:0000256" key="7">
    <source>
        <dbReference type="ARBA" id="ARBA00022842"/>
    </source>
</evidence>
<dbReference type="CDD" id="cd05802">
    <property type="entry name" value="GlmM"/>
    <property type="match status" value="1"/>
</dbReference>
<keyword evidence="9 10" id="KW-0413">Isomerase</keyword>
<dbReference type="SUPFAM" id="SSF55957">
    <property type="entry name" value="Phosphoglucomutase, C-terminal domain"/>
    <property type="match status" value="1"/>
</dbReference>
<dbReference type="InterPro" id="IPR016055">
    <property type="entry name" value="A-D-PHexomutase_a/b/a-I/II/III"/>
</dbReference>
<dbReference type="NCBIfam" id="TIGR01455">
    <property type="entry name" value="glmM"/>
    <property type="match status" value="1"/>
</dbReference>
<keyword evidence="5" id="KW-0808">Transferase</keyword>
<gene>
    <name evidence="10" type="primary">glmM</name>
    <name evidence="13" type="ORF">D1115_03335</name>
</gene>
<dbReference type="InterPro" id="IPR045031">
    <property type="entry name" value="DHP_synth-like"/>
</dbReference>
<dbReference type="InterPro" id="IPR005846">
    <property type="entry name" value="A-D-PHexomutase_a/b/a-III"/>
</dbReference>
<reference evidence="13 14" key="1">
    <citation type="submission" date="2018-08" db="EMBL/GenBank/DDBJ databases">
        <title>Genomic taxonomy of the Vibrionaceae family.</title>
        <authorList>
            <person name="Gomez-Gil B."/>
            <person name="Tanaka M."/>
            <person name="Sawabe T."/>
            <person name="Enciso-Ibarra K."/>
        </authorList>
    </citation>
    <scope>NUCLEOTIDE SEQUENCE [LARGE SCALE GENOMIC DNA]</scope>
    <source>
        <strain evidence="13 14">CAIM 1831</strain>
    </source>
</reference>
<comment type="pathway">
    <text evidence="2">Cofactor biosynthesis; tetrahydrofolate biosynthesis; 7,8-dihydrofolate from 2-amino-4-hydroxy-6-hydroxymethyl-7,8-dihydropteridine diphosphate and 4-aminobenzoate: step 1/2.</text>
</comment>
<comment type="cofactor">
    <cofactor evidence="10">
        <name>Mg(2+)</name>
        <dbReference type="ChEBI" id="CHEBI:18420"/>
    </cofactor>
    <text evidence="10">Binds 1 Mg(2+) ion per subunit.</text>
</comment>
<feature type="binding site" description="via phosphate group" evidence="10">
    <location>
        <position position="386"/>
    </location>
    <ligand>
        <name>Mg(2+)</name>
        <dbReference type="ChEBI" id="CHEBI:18420"/>
    </ligand>
</feature>
<comment type="catalytic activity">
    <reaction evidence="1">
        <text>(7,8-dihydropterin-6-yl)methyl diphosphate + 4-aminobenzoate = 7,8-dihydropteroate + diphosphate</text>
        <dbReference type="Rhea" id="RHEA:19949"/>
        <dbReference type="ChEBI" id="CHEBI:17836"/>
        <dbReference type="ChEBI" id="CHEBI:17839"/>
        <dbReference type="ChEBI" id="CHEBI:33019"/>
        <dbReference type="ChEBI" id="CHEBI:72950"/>
        <dbReference type="EC" id="2.5.1.15"/>
    </reaction>
</comment>
<dbReference type="InterPro" id="IPR006352">
    <property type="entry name" value="GlmM_bact"/>
</dbReference>
<dbReference type="InterPro" id="IPR005844">
    <property type="entry name" value="A-D-PHexomutase_a/b/a-I"/>
</dbReference>
<dbReference type="InterPro" id="IPR016066">
    <property type="entry name" value="A-D-PHexomutase_CS"/>
</dbReference>
<dbReference type="Pfam" id="PF02880">
    <property type="entry name" value="PGM_PMM_III"/>
    <property type="match status" value="1"/>
</dbReference>
<dbReference type="PANTHER" id="PTHR20941:SF1">
    <property type="entry name" value="FOLIC ACID SYNTHESIS PROTEIN FOL1"/>
    <property type="match status" value="1"/>
</dbReference>
<dbReference type="HAMAP" id="MF_01554_B">
    <property type="entry name" value="GlmM_B"/>
    <property type="match status" value="1"/>
</dbReference>
<keyword evidence="6 10" id="KW-0479">Metal-binding</keyword>
<dbReference type="SUPFAM" id="SSF53738">
    <property type="entry name" value="Phosphoglucomutase, first 3 domains"/>
    <property type="match status" value="3"/>
</dbReference>
<dbReference type="EC" id="5.4.2.10" evidence="10 11"/>
<dbReference type="PRINTS" id="PR00509">
    <property type="entry name" value="PGMPMM"/>
</dbReference>
<evidence type="ECO:0000259" key="12">
    <source>
        <dbReference type="PROSITE" id="PS50972"/>
    </source>
</evidence>
<evidence type="ECO:0000256" key="9">
    <source>
        <dbReference type="ARBA" id="ARBA00023235"/>
    </source>
</evidence>
<dbReference type="PROSITE" id="PS50972">
    <property type="entry name" value="PTERIN_BINDING"/>
    <property type="match status" value="1"/>
</dbReference>
<dbReference type="InterPro" id="IPR005841">
    <property type="entry name" value="Alpha-D-phosphohexomutase_SF"/>
</dbReference>
<comment type="function">
    <text evidence="10 11">Catalyzes the conversion of glucosamine-6-phosphate to glucosamine-1-phosphate.</text>
</comment>
<dbReference type="InterPro" id="IPR005843">
    <property type="entry name" value="A-D-PHexomutase_C"/>
</dbReference>
<evidence type="ECO:0000256" key="4">
    <source>
        <dbReference type="ARBA" id="ARBA00022553"/>
    </source>
</evidence>